<keyword evidence="10" id="KW-1133">Transmembrane helix</keyword>
<evidence type="ECO:0000256" key="11">
    <source>
        <dbReference type="SAM" id="SignalP"/>
    </source>
</evidence>
<keyword evidence="3 8" id="KW-0378">Hydrolase</keyword>
<evidence type="ECO:0000256" key="8">
    <source>
        <dbReference type="PROSITE-ProRule" id="PRU10060"/>
    </source>
</evidence>
<feature type="signal peptide" evidence="11">
    <location>
        <begin position="1"/>
        <end position="15"/>
    </location>
</feature>
<dbReference type="Gene3D" id="1.50.10.10">
    <property type="match status" value="1"/>
</dbReference>
<evidence type="ECO:0000313" key="13">
    <source>
        <dbReference type="EMBL" id="PPQ77351.1"/>
    </source>
</evidence>
<evidence type="ECO:0000256" key="5">
    <source>
        <dbReference type="ARBA" id="ARBA00023277"/>
    </source>
</evidence>
<name>A0A409WFV5_PSICY</name>
<dbReference type="Pfam" id="PF00759">
    <property type="entry name" value="Glyco_hydro_9"/>
    <property type="match status" value="1"/>
</dbReference>
<evidence type="ECO:0000256" key="4">
    <source>
        <dbReference type="ARBA" id="ARBA00023001"/>
    </source>
</evidence>
<keyword evidence="5 8" id="KW-0119">Carbohydrate metabolism</keyword>
<dbReference type="InterPro" id="IPR033126">
    <property type="entry name" value="Glyco_hydro_9_Asp/Glu_AS"/>
</dbReference>
<dbReference type="Proteomes" id="UP000283269">
    <property type="component" value="Unassembled WGS sequence"/>
</dbReference>
<evidence type="ECO:0000256" key="6">
    <source>
        <dbReference type="ARBA" id="ARBA00023295"/>
    </source>
</evidence>
<reference evidence="13 14" key="1">
    <citation type="journal article" date="2018" name="Evol. Lett.">
        <title>Horizontal gene cluster transfer increased hallucinogenic mushroom diversity.</title>
        <authorList>
            <person name="Reynolds H.T."/>
            <person name="Vijayakumar V."/>
            <person name="Gluck-Thaler E."/>
            <person name="Korotkin H.B."/>
            <person name="Matheny P.B."/>
            <person name="Slot J.C."/>
        </authorList>
    </citation>
    <scope>NUCLEOTIDE SEQUENCE [LARGE SCALE GENOMIC DNA]</scope>
    <source>
        <strain evidence="13 14">2631</strain>
    </source>
</reference>
<dbReference type="InParanoid" id="A0A409WFV5"/>
<dbReference type="EMBL" id="NHYD01003440">
    <property type="protein sequence ID" value="PPQ77351.1"/>
    <property type="molecule type" value="Genomic_DNA"/>
</dbReference>
<dbReference type="OrthoDB" id="10257085at2759"/>
<keyword evidence="6 8" id="KW-0326">Glycosidase</keyword>
<evidence type="ECO:0000256" key="2">
    <source>
        <dbReference type="ARBA" id="ARBA00007072"/>
    </source>
</evidence>
<feature type="active site" evidence="8">
    <location>
        <position position="488"/>
    </location>
</feature>
<comment type="catalytic activity">
    <reaction evidence="1 9">
        <text>Endohydrolysis of (1-&gt;4)-beta-D-glucosidic linkages in cellulose, lichenin and cereal beta-D-glucans.</text>
        <dbReference type="EC" id="3.2.1.4"/>
    </reaction>
</comment>
<protein>
    <recommendedName>
        <fullName evidence="9">Endoglucanase</fullName>
        <ecNumber evidence="9">3.2.1.4</ecNumber>
    </recommendedName>
</protein>
<evidence type="ECO:0000256" key="7">
    <source>
        <dbReference type="ARBA" id="ARBA00023326"/>
    </source>
</evidence>
<dbReference type="PANTHER" id="PTHR22298">
    <property type="entry name" value="ENDO-1,4-BETA-GLUCANASE"/>
    <property type="match status" value="1"/>
</dbReference>
<sequence length="584" mass="63105">MWTTALLSLLPLAAAQLALPNSSFIPPDISTGSKPSSGGFPNPAWSSLLGSLLYFYDEQRSGVLPSTNRVPWRNDSLIYEGKDLGIDLIGGFYDAGDFSKDTYPLSFALMSMCWGATDFGKGYDMANQTAYLDDTLRWGLDWLIKAHPNASSLVVMVPNGETVIPDKDNSYWGGDRSIPSPRPVYMINDANPGTDAAAQAAAAFAACSNLYANRSFSSSYSAPAQLKNDSYADTLLTHAQQLYSFAVNATNGRKTYQTSVPQVSYAYASSGYGDELTMAALFLASATGSSSLYKDAEAFYTKYGLANNARAFNWDSKVPGLLVLFAQLNQASSSLDGNFTTWRDHAESYFDDIINHKGPGFMTDDGLLYYDGDSDDASLNPALNAAMLLNRFAPLASTPDKKNAYQDFAKSQVDYALGKNSMSMPYIVGVNPNSPTNPHSAMAAGGFDIGQIDTDPVHEAYVLYGAVVGGPDRRGRFFDIRSDWPQTEIALDYNAPMLTLASMHVASDPNDPFYTALQAGAYDKVKPKGRPCDSAIQDGCQGSRLSKNATLAMAVVITAVGLLIIGLSAWYIILVMKSRRVAKF</sequence>
<evidence type="ECO:0000313" key="14">
    <source>
        <dbReference type="Proteomes" id="UP000283269"/>
    </source>
</evidence>
<feature type="chain" id="PRO_5019560890" description="Endoglucanase" evidence="11">
    <location>
        <begin position="16"/>
        <end position="584"/>
    </location>
</feature>
<keyword evidence="10" id="KW-0812">Transmembrane</keyword>
<dbReference type="EC" id="3.2.1.4" evidence="9"/>
<dbReference type="InterPro" id="IPR012341">
    <property type="entry name" value="6hp_glycosidase-like_sf"/>
</dbReference>
<proteinExistence type="inferred from homology"/>
<comment type="caution">
    <text evidence="13">The sequence shown here is derived from an EMBL/GenBank/DDBJ whole genome shotgun (WGS) entry which is preliminary data.</text>
</comment>
<feature type="domain" description="Glycoside hydrolase family 9" evidence="12">
    <location>
        <begin position="46"/>
        <end position="500"/>
    </location>
</feature>
<evidence type="ECO:0000256" key="1">
    <source>
        <dbReference type="ARBA" id="ARBA00000966"/>
    </source>
</evidence>
<comment type="similarity">
    <text evidence="2 8 9">Belongs to the glycosyl hydrolase 9 (cellulase E) family.</text>
</comment>
<keyword evidence="10" id="KW-0472">Membrane</keyword>
<keyword evidence="7 8" id="KW-0624">Polysaccharide degradation</keyword>
<dbReference type="SUPFAM" id="SSF48208">
    <property type="entry name" value="Six-hairpin glycosidases"/>
    <property type="match status" value="1"/>
</dbReference>
<dbReference type="GO" id="GO:0008810">
    <property type="term" value="F:cellulase activity"/>
    <property type="evidence" value="ECO:0007669"/>
    <property type="project" value="UniProtKB-EC"/>
</dbReference>
<keyword evidence="14" id="KW-1185">Reference proteome</keyword>
<accession>A0A409WFV5</accession>
<evidence type="ECO:0000256" key="9">
    <source>
        <dbReference type="RuleBase" id="RU361166"/>
    </source>
</evidence>
<dbReference type="GO" id="GO:0030245">
    <property type="term" value="P:cellulose catabolic process"/>
    <property type="evidence" value="ECO:0007669"/>
    <property type="project" value="UniProtKB-KW"/>
</dbReference>
<keyword evidence="4 9" id="KW-0136">Cellulose degradation</keyword>
<dbReference type="PROSITE" id="PS00698">
    <property type="entry name" value="GH9_3"/>
    <property type="match status" value="1"/>
</dbReference>
<organism evidence="13 14">
    <name type="scientific">Psilocybe cyanescens</name>
    <dbReference type="NCBI Taxonomy" id="93625"/>
    <lineage>
        <taxon>Eukaryota</taxon>
        <taxon>Fungi</taxon>
        <taxon>Dikarya</taxon>
        <taxon>Basidiomycota</taxon>
        <taxon>Agaricomycotina</taxon>
        <taxon>Agaricomycetes</taxon>
        <taxon>Agaricomycetidae</taxon>
        <taxon>Agaricales</taxon>
        <taxon>Agaricineae</taxon>
        <taxon>Strophariaceae</taxon>
        <taxon>Psilocybe</taxon>
    </lineage>
</organism>
<dbReference type="AlphaFoldDB" id="A0A409WFV5"/>
<dbReference type="InterPro" id="IPR001701">
    <property type="entry name" value="Glyco_hydro_9"/>
</dbReference>
<evidence type="ECO:0000256" key="3">
    <source>
        <dbReference type="ARBA" id="ARBA00022801"/>
    </source>
</evidence>
<evidence type="ECO:0000259" key="12">
    <source>
        <dbReference type="Pfam" id="PF00759"/>
    </source>
</evidence>
<feature type="active site" evidence="8">
    <location>
        <position position="479"/>
    </location>
</feature>
<keyword evidence="11" id="KW-0732">Signal</keyword>
<dbReference type="InterPro" id="IPR008928">
    <property type="entry name" value="6-hairpin_glycosidase_sf"/>
</dbReference>
<dbReference type="STRING" id="93625.A0A409WFV5"/>
<gene>
    <name evidence="13" type="ORF">CVT25_010933</name>
</gene>
<evidence type="ECO:0000256" key="10">
    <source>
        <dbReference type="SAM" id="Phobius"/>
    </source>
</evidence>
<feature type="transmembrane region" description="Helical" evidence="10">
    <location>
        <begin position="551"/>
        <end position="574"/>
    </location>
</feature>